<dbReference type="InterPro" id="IPR013767">
    <property type="entry name" value="PAS_fold"/>
</dbReference>
<evidence type="ECO:0000313" key="9">
    <source>
        <dbReference type="EMBL" id="WWD84025.1"/>
    </source>
</evidence>
<dbReference type="EMBL" id="CP117523">
    <property type="protein sequence ID" value="WWD84025.1"/>
    <property type="molecule type" value="Genomic_DNA"/>
</dbReference>
<proteinExistence type="predicted"/>
<evidence type="ECO:0000259" key="7">
    <source>
        <dbReference type="PROSITE" id="PS50109"/>
    </source>
</evidence>
<name>A0ABZ2EVS4_9FIRM</name>
<feature type="domain" description="PAS" evidence="8">
    <location>
        <begin position="182"/>
        <end position="255"/>
    </location>
</feature>
<evidence type="ECO:0000256" key="2">
    <source>
        <dbReference type="ARBA" id="ARBA00012438"/>
    </source>
</evidence>
<dbReference type="SUPFAM" id="SSF47384">
    <property type="entry name" value="Homodimeric domain of signal transducing histidine kinase"/>
    <property type="match status" value="1"/>
</dbReference>
<dbReference type="EC" id="2.7.13.3" evidence="2"/>
<dbReference type="Gene3D" id="3.30.565.10">
    <property type="entry name" value="Histidine kinase-like ATPase, C-terminal domain"/>
    <property type="match status" value="1"/>
</dbReference>
<dbReference type="InterPro" id="IPR050736">
    <property type="entry name" value="Sensor_HK_Regulatory"/>
</dbReference>
<gene>
    <name evidence="9" type="primary">sasA_12</name>
    <name evidence="9" type="ORF">TEGL_24470</name>
</gene>
<dbReference type="InterPro" id="IPR004358">
    <property type="entry name" value="Sig_transdc_His_kin-like_C"/>
</dbReference>
<dbReference type="InterPro" id="IPR036097">
    <property type="entry name" value="HisK_dim/P_sf"/>
</dbReference>
<dbReference type="InterPro" id="IPR000014">
    <property type="entry name" value="PAS"/>
</dbReference>
<evidence type="ECO:0000313" key="10">
    <source>
        <dbReference type="Proteomes" id="UP001348492"/>
    </source>
</evidence>
<dbReference type="InterPro" id="IPR036890">
    <property type="entry name" value="HATPase_C_sf"/>
</dbReference>
<dbReference type="InterPro" id="IPR005467">
    <property type="entry name" value="His_kinase_dom"/>
</dbReference>
<feature type="domain" description="Histidine kinase" evidence="7">
    <location>
        <begin position="324"/>
        <end position="547"/>
    </location>
</feature>
<dbReference type="PROSITE" id="PS50109">
    <property type="entry name" value="HIS_KIN"/>
    <property type="match status" value="1"/>
</dbReference>
<keyword evidence="5" id="KW-0418">Kinase</keyword>
<dbReference type="PANTHER" id="PTHR43711:SF26">
    <property type="entry name" value="SENSOR HISTIDINE KINASE RCSC"/>
    <property type="match status" value="1"/>
</dbReference>
<evidence type="ECO:0000256" key="6">
    <source>
        <dbReference type="ARBA" id="ARBA00023012"/>
    </source>
</evidence>
<evidence type="ECO:0000256" key="3">
    <source>
        <dbReference type="ARBA" id="ARBA00022553"/>
    </source>
</evidence>
<dbReference type="Pfam" id="PF00989">
    <property type="entry name" value="PAS"/>
    <property type="match status" value="1"/>
</dbReference>
<dbReference type="PROSITE" id="PS50112">
    <property type="entry name" value="PAS"/>
    <property type="match status" value="1"/>
</dbReference>
<dbReference type="SMART" id="SM00091">
    <property type="entry name" value="PAS"/>
    <property type="match status" value="1"/>
</dbReference>
<dbReference type="CDD" id="cd00082">
    <property type="entry name" value="HisKA"/>
    <property type="match status" value="1"/>
</dbReference>
<dbReference type="Proteomes" id="UP001348492">
    <property type="component" value="Chromosome"/>
</dbReference>
<evidence type="ECO:0000256" key="1">
    <source>
        <dbReference type="ARBA" id="ARBA00000085"/>
    </source>
</evidence>
<sequence length="578" mass="67783">MEEMNIYKNLNDVNTLKSDESVKETITHICKDILENTKSDGISIYIFNKKESALIPFLELGDDIKYTKIFTKININMKELEIIKQENTELYHKDRVEKLINMKKHKRCELEKSYKNHIFSAYKLSVDNEFIGSLQIIYKEETVYNNIPYDYMNGVCKLISIILRSWLLNKEVILENQKRTIIENELDEYLEKSTDLVCIYDENQRIINLSSSWTKILGWTKEELLNKGIYDYVYFEDLKELSDINKYLSKINDKENRKTEIKTRYLCKNGTYKWIHWNIEYSEKISGYFVTGKDITEKIVEEERQKNLEERIKLEAMKCDFFTNMSHEFKTPLNIILGTMQVMEKSTENYGKIQNDDLCRYLKNIKQNSYRLLKLVNNLTDISKMDIGYYNINLSKNNIVNIVEDICLSVVEHAKNKGVEIIFDTECEEIEMACDPDAIERVVLNLLSNAIKYSLKENSRILVNICNDKEFVFVSIKDNGRGIPKDKLEIIFDRFGQANVDFKKRYESSGIGLYLVQSIIKLHGGNIKVESVENEGSTFTFALPKNLKINDEAKNISPFEKNNLSIEKCKIEFSDIYN</sequence>
<dbReference type="NCBIfam" id="TIGR00229">
    <property type="entry name" value="sensory_box"/>
    <property type="match status" value="1"/>
</dbReference>
<keyword evidence="3" id="KW-0597">Phosphoprotein</keyword>
<keyword evidence="4 9" id="KW-0808">Transferase</keyword>
<dbReference type="Gene3D" id="3.30.450.20">
    <property type="entry name" value="PAS domain"/>
    <property type="match status" value="1"/>
</dbReference>
<evidence type="ECO:0000256" key="4">
    <source>
        <dbReference type="ARBA" id="ARBA00022679"/>
    </source>
</evidence>
<dbReference type="Gene3D" id="1.10.287.130">
    <property type="match status" value="1"/>
</dbReference>
<comment type="catalytic activity">
    <reaction evidence="1">
        <text>ATP + protein L-histidine = ADP + protein N-phospho-L-histidine.</text>
        <dbReference type="EC" id="2.7.13.3"/>
    </reaction>
</comment>
<organism evidence="9 10">
    <name type="scientific">Terrisporobacter glycolicus ATCC 14880 = DSM 1288</name>
    <dbReference type="NCBI Taxonomy" id="1121315"/>
    <lineage>
        <taxon>Bacteria</taxon>
        <taxon>Bacillati</taxon>
        <taxon>Bacillota</taxon>
        <taxon>Clostridia</taxon>
        <taxon>Peptostreptococcales</taxon>
        <taxon>Peptostreptococcaceae</taxon>
        <taxon>Terrisporobacter</taxon>
    </lineage>
</organism>
<keyword evidence="6" id="KW-0902">Two-component regulatory system</keyword>
<dbReference type="Pfam" id="PF00512">
    <property type="entry name" value="HisKA"/>
    <property type="match status" value="1"/>
</dbReference>
<protein>
    <recommendedName>
        <fullName evidence="2">histidine kinase</fullName>
        <ecNumber evidence="2">2.7.13.3</ecNumber>
    </recommendedName>
</protein>
<dbReference type="InterPro" id="IPR035965">
    <property type="entry name" value="PAS-like_dom_sf"/>
</dbReference>
<dbReference type="InterPro" id="IPR003594">
    <property type="entry name" value="HATPase_dom"/>
</dbReference>
<dbReference type="SMART" id="SM00387">
    <property type="entry name" value="HATPase_c"/>
    <property type="match status" value="1"/>
</dbReference>
<dbReference type="GO" id="GO:0016740">
    <property type="term" value="F:transferase activity"/>
    <property type="evidence" value="ECO:0007669"/>
    <property type="project" value="UniProtKB-KW"/>
</dbReference>
<evidence type="ECO:0000256" key="5">
    <source>
        <dbReference type="ARBA" id="ARBA00022777"/>
    </source>
</evidence>
<dbReference type="CDD" id="cd00130">
    <property type="entry name" value="PAS"/>
    <property type="match status" value="1"/>
</dbReference>
<reference evidence="9 10" key="1">
    <citation type="journal article" date="2023" name="PLoS ONE">
        <title>Genome-based metabolic and phylogenomic analysis of three Terrisporobacter species.</title>
        <authorList>
            <person name="Boer T."/>
            <person name="Bengelsdorf F.R."/>
            <person name="Bomeke M."/>
            <person name="Daniel R."/>
            <person name="Poehlein A."/>
        </authorList>
    </citation>
    <scope>NUCLEOTIDE SEQUENCE [LARGE SCALE GENOMIC DNA]</scope>
    <source>
        <strain evidence="9 10">DSM 1288</strain>
    </source>
</reference>
<dbReference type="RefSeq" id="WP_018592725.1">
    <property type="nucleotide sequence ID" value="NZ_CP117523.1"/>
</dbReference>
<keyword evidence="10" id="KW-1185">Reference proteome</keyword>
<accession>A0ABZ2EVS4</accession>
<dbReference type="PRINTS" id="PR00344">
    <property type="entry name" value="BCTRLSENSOR"/>
</dbReference>
<dbReference type="PANTHER" id="PTHR43711">
    <property type="entry name" value="TWO-COMPONENT HISTIDINE KINASE"/>
    <property type="match status" value="1"/>
</dbReference>
<dbReference type="Pfam" id="PF02518">
    <property type="entry name" value="HATPase_c"/>
    <property type="match status" value="1"/>
</dbReference>
<dbReference type="SMART" id="SM00388">
    <property type="entry name" value="HisKA"/>
    <property type="match status" value="1"/>
</dbReference>
<dbReference type="InterPro" id="IPR003661">
    <property type="entry name" value="HisK_dim/P_dom"/>
</dbReference>
<dbReference type="SUPFAM" id="SSF55785">
    <property type="entry name" value="PYP-like sensor domain (PAS domain)"/>
    <property type="match status" value="1"/>
</dbReference>
<dbReference type="CDD" id="cd00075">
    <property type="entry name" value="HATPase"/>
    <property type="match status" value="1"/>
</dbReference>
<dbReference type="SUPFAM" id="SSF55874">
    <property type="entry name" value="ATPase domain of HSP90 chaperone/DNA topoisomerase II/histidine kinase"/>
    <property type="match status" value="1"/>
</dbReference>
<evidence type="ECO:0000259" key="8">
    <source>
        <dbReference type="PROSITE" id="PS50112"/>
    </source>
</evidence>